<sequence length="112" mass="12719">MNPSYFRIKLPEGEAVKRLCKEMGGKPFIEKVETTSDKIVQVSLNNQGNWKGSVLYAYEKNGWTIFEDISGSYFSIPANTWLEFAHSENLIVAGYNDADISGEFIELRMEKS</sequence>
<dbReference type="Proteomes" id="UP000184386">
    <property type="component" value="Unassembled WGS sequence"/>
</dbReference>
<evidence type="ECO:0000313" key="1">
    <source>
        <dbReference type="EMBL" id="SHJ56069.1"/>
    </source>
</evidence>
<protein>
    <submittedName>
        <fullName evidence="1">Uncharacterized protein</fullName>
    </submittedName>
</protein>
<dbReference type="EMBL" id="FRAC01000006">
    <property type="protein sequence ID" value="SHJ56069.1"/>
    <property type="molecule type" value="Genomic_DNA"/>
</dbReference>
<reference evidence="1 2" key="1">
    <citation type="submission" date="2016-11" db="EMBL/GenBank/DDBJ databases">
        <authorList>
            <person name="Jaros S."/>
            <person name="Januszkiewicz K."/>
            <person name="Wedrychowicz H."/>
        </authorList>
    </citation>
    <scope>NUCLEOTIDE SEQUENCE [LARGE SCALE GENOMIC DNA]</scope>
    <source>
        <strain evidence="1 2">DSM 15929</strain>
    </source>
</reference>
<organism evidence="1 2">
    <name type="scientific">Anaerocolumna jejuensis DSM 15929</name>
    <dbReference type="NCBI Taxonomy" id="1121322"/>
    <lineage>
        <taxon>Bacteria</taxon>
        <taxon>Bacillati</taxon>
        <taxon>Bacillota</taxon>
        <taxon>Clostridia</taxon>
        <taxon>Lachnospirales</taxon>
        <taxon>Lachnospiraceae</taxon>
        <taxon>Anaerocolumna</taxon>
    </lineage>
</organism>
<dbReference type="AlphaFoldDB" id="A0A1M6KAZ1"/>
<evidence type="ECO:0000313" key="2">
    <source>
        <dbReference type="Proteomes" id="UP000184386"/>
    </source>
</evidence>
<accession>A0A1M6KAZ1</accession>
<gene>
    <name evidence="1" type="ORF">SAMN02745136_00385</name>
</gene>
<name>A0A1M6KAZ1_9FIRM</name>
<proteinExistence type="predicted"/>
<dbReference type="STRING" id="1121322.SAMN02745136_00385"/>
<dbReference type="RefSeq" id="WP_073272383.1">
    <property type="nucleotide sequence ID" value="NZ_FRAC01000006.1"/>
</dbReference>
<dbReference type="OrthoDB" id="1906736at2"/>
<keyword evidence="2" id="KW-1185">Reference proteome</keyword>